<proteinExistence type="predicted"/>
<keyword evidence="2" id="KW-1185">Reference proteome</keyword>
<sequence length="70" mass="8151">MKKADISSVFDELYKIYSHKLLKELITIIDTNKDNPEFSTTEFISKSLLKTYKYSVKTCEQALIKLLSED</sequence>
<dbReference type="STRING" id="1403537.Q428_08875"/>
<protein>
    <submittedName>
        <fullName evidence="1">Uncharacterized protein</fullName>
    </submittedName>
</protein>
<accession>A0A017RV50</accession>
<gene>
    <name evidence="1" type="ORF">Q428_08875</name>
</gene>
<evidence type="ECO:0000313" key="1">
    <source>
        <dbReference type="EMBL" id="EYE88304.1"/>
    </source>
</evidence>
<comment type="caution">
    <text evidence="1">The sequence shown here is derived from an EMBL/GenBank/DDBJ whole genome shotgun (WGS) entry which is preliminary data.</text>
</comment>
<dbReference type="AlphaFoldDB" id="A0A017RV50"/>
<organism evidence="1 2">
    <name type="scientific">Fervidicella metallireducens AeB</name>
    <dbReference type="NCBI Taxonomy" id="1403537"/>
    <lineage>
        <taxon>Bacteria</taxon>
        <taxon>Bacillati</taxon>
        <taxon>Bacillota</taxon>
        <taxon>Clostridia</taxon>
        <taxon>Eubacteriales</taxon>
        <taxon>Clostridiaceae</taxon>
        <taxon>Fervidicella</taxon>
    </lineage>
</organism>
<name>A0A017RV50_9CLOT</name>
<reference evidence="1 2" key="1">
    <citation type="journal article" date="2014" name="Genome Announc.">
        <title>Draft Genome Sequence of Fervidicella metallireducens Strain AeBT, an Iron-Reducing Thermoanaerobe from the Great Artesian Basin.</title>
        <authorList>
            <person name="Patel B.K."/>
        </authorList>
    </citation>
    <scope>NUCLEOTIDE SEQUENCE [LARGE SCALE GENOMIC DNA]</scope>
    <source>
        <strain evidence="1 2">AeB</strain>
    </source>
</reference>
<evidence type="ECO:0000313" key="2">
    <source>
        <dbReference type="Proteomes" id="UP000019681"/>
    </source>
</evidence>
<dbReference type="Proteomes" id="UP000019681">
    <property type="component" value="Unassembled WGS sequence"/>
</dbReference>
<dbReference type="EMBL" id="AZQP01000024">
    <property type="protein sequence ID" value="EYE88304.1"/>
    <property type="molecule type" value="Genomic_DNA"/>
</dbReference>
<dbReference type="RefSeq" id="WP_035380016.1">
    <property type="nucleotide sequence ID" value="NZ_AZQP01000024.1"/>
</dbReference>